<gene>
    <name evidence="1" type="ORF">C4520_12295</name>
</gene>
<dbReference type="GO" id="GO:0006043">
    <property type="term" value="P:glucosamine catabolic process"/>
    <property type="evidence" value="ECO:0007669"/>
    <property type="project" value="TreeGrafter"/>
</dbReference>
<dbReference type="GO" id="GO:0042802">
    <property type="term" value="F:identical protein binding"/>
    <property type="evidence" value="ECO:0007669"/>
    <property type="project" value="TreeGrafter"/>
</dbReference>
<reference evidence="1 2" key="1">
    <citation type="journal article" date="2017" name="ISME J.">
        <title>Energy and carbon metabolisms in a deep terrestrial subsurface fluid microbial community.</title>
        <authorList>
            <person name="Momper L."/>
            <person name="Jungbluth S.P."/>
            <person name="Lee M.D."/>
            <person name="Amend J.P."/>
        </authorList>
    </citation>
    <scope>NUCLEOTIDE SEQUENCE [LARGE SCALE GENOMIC DNA]</scope>
    <source>
        <strain evidence="1">SURF_5</strain>
    </source>
</reference>
<dbReference type="InterPro" id="IPR004547">
    <property type="entry name" value="Glucosamine6P_isomerase"/>
</dbReference>
<name>A0A3A4NLA4_ABYX5</name>
<dbReference type="GO" id="GO:0004342">
    <property type="term" value="F:glucosamine-6-phosphate deaminase activity"/>
    <property type="evidence" value="ECO:0007669"/>
    <property type="project" value="InterPro"/>
</dbReference>
<dbReference type="SUPFAM" id="SSF100950">
    <property type="entry name" value="NagB/RpiA/CoA transferase-like"/>
    <property type="match status" value="1"/>
</dbReference>
<evidence type="ECO:0000313" key="2">
    <source>
        <dbReference type="Proteomes" id="UP000265882"/>
    </source>
</evidence>
<evidence type="ECO:0000313" key="1">
    <source>
        <dbReference type="EMBL" id="RJP19859.1"/>
    </source>
</evidence>
<dbReference type="GO" id="GO:0005737">
    <property type="term" value="C:cytoplasm"/>
    <property type="evidence" value="ECO:0007669"/>
    <property type="project" value="TreeGrafter"/>
</dbReference>
<organism evidence="1 2">
    <name type="scientific">Abyssobacteria bacterium (strain SURF_5)</name>
    <dbReference type="NCBI Taxonomy" id="2093360"/>
    <lineage>
        <taxon>Bacteria</taxon>
        <taxon>Pseudomonadati</taxon>
        <taxon>Candidatus Hydrogenedentota</taxon>
        <taxon>Candidatus Abyssobacteria</taxon>
    </lineage>
</organism>
<dbReference type="PANTHER" id="PTHR11280">
    <property type="entry name" value="GLUCOSAMINE-6-PHOSPHATE ISOMERASE"/>
    <property type="match status" value="1"/>
</dbReference>
<dbReference type="Proteomes" id="UP000265882">
    <property type="component" value="Unassembled WGS sequence"/>
</dbReference>
<accession>A0A3A4NLA4</accession>
<evidence type="ECO:0008006" key="3">
    <source>
        <dbReference type="Google" id="ProtNLM"/>
    </source>
</evidence>
<dbReference type="GO" id="GO:0006046">
    <property type="term" value="P:N-acetylglucosamine catabolic process"/>
    <property type="evidence" value="ECO:0007669"/>
    <property type="project" value="TreeGrafter"/>
</dbReference>
<dbReference type="GO" id="GO:0019262">
    <property type="term" value="P:N-acetylneuraminate catabolic process"/>
    <property type="evidence" value="ECO:0007669"/>
    <property type="project" value="TreeGrafter"/>
</dbReference>
<protein>
    <recommendedName>
        <fullName evidence="3">Glucosamine-6-phosphate isomerase</fullName>
    </recommendedName>
</protein>
<comment type="caution">
    <text evidence="1">The sequence shown here is derived from an EMBL/GenBank/DDBJ whole genome shotgun (WGS) entry which is preliminary data.</text>
</comment>
<dbReference type="EMBL" id="QZKU01000084">
    <property type="protein sequence ID" value="RJP19859.1"/>
    <property type="molecule type" value="Genomic_DNA"/>
</dbReference>
<dbReference type="Gene3D" id="3.40.50.1360">
    <property type="match status" value="1"/>
</dbReference>
<sequence>MMEKIIPSAPPPIPWYPWRNDELRKLLALPAGEFVQRYSNRLVVVDSRRRLYEIFAELLAQEIDGNNRMAKPTRIILPIGPTAQYPIFLRKVLKSKLSLNKCHFFFMDEYCYEDGHRLGLEHPLSFQSVAERLLFSQLEREAPELMIPRSQIRFPDPERLEMMEEQIQAAGGIDTCYGGVGIHGHVAFNEPEEGVENSETRLVRINLATKTINMIRSDCGGFFGDYPELAVTIGMKQILRCPRIVLFPRNNIFRADGTPLQCVNTVVRIAAAGGLEATPGGDYPVSFCGARAPGNPSRLVKIYTTDDAVAPPKMMLPPLHQQS</sequence>
<dbReference type="PANTHER" id="PTHR11280:SF5">
    <property type="entry name" value="GLUCOSAMINE-6-PHOSPHATE ISOMERASE"/>
    <property type="match status" value="1"/>
</dbReference>
<dbReference type="AlphaFoldDB" id="A0A3A4NLA4"/>
<dbReference type="InterPro" id="IPR037171">
    <property type="entry name" value="NagB/RpiA_transferase-like"/>
</dbReference>
<proteinExistence type="predicted"/>